<feature type="region of interest" description="Disordered" evidence="1">
    <location>
        <begin position="41"/>
        <end position="65"/>
    </location>
</feature>
<evidence type="ECO:0000313" key="3">
    <source>
        <dbReference type="Proteomes" id="UP000011713"/>
    </source>
</evidence>
<feature type="compositionally biased region" description="Basic and acidic residues" evidence="1">
    <location>
        <begin position="51"/>
        <end position="65"/>
    </location>
</feature>
<dbReference type="EnsemblProtists" id="HpaT805022">
    <property type="protein sequence ID" value="HpaP805022"/>
    <property type="gene ID" value="HpaG805022"/>
</dbReference>
<reference evidence="3" key="1">
    <citation type="journal article" date="2010" name="Science">
        <title>Signatures of adaptation to obligate biotrophy in the Hyaloperonospora arabidopsidis genome.</title>
        <authorList>
            <person name="Baxter L."/>
            <person name="Tripathy S."/>
            <person name="Ishaque N."/>
            <person name="Boot N."/>
            <person name="Cabral A."/>
            <person name="Kemen E."/>
            <person name="Thines M."/>
            <person name="Ah-Fong A."/>
            <person name="Anderson R."/>
            <person name="Badejoko W."/>
            <person name="Bittner-Eddy P."/>
            <person name="Boore J.L."/>
            <person name="Chibucos M.C."/>
            <person name="Coates M."/>
            <person name="Dehal P."/>
            <person name="Delehaunty K."/>
            <person name="Dong S."/>
            <person name="Downton P."/>
            <person name="Dumas B."/>
            <person name="Fabro G."/>
            <person name="Fronick C."/>
            <person name="Fuerstenberg S.I."/>
            <person name="Fulton L."/>
            <person name="Gaulin E."/>
            <person name="Govers F."/>
            <person name="Hughes L."/>
            <person name="Humphray S."/>
            <person name="Jiang R.H."/>
            <person name="Judelson H."/>
            <person name="Kamoun S."/>
            <person name="Kyung K."/>
            <person name="Meijer H."/>
            <person name="Minx P."/>
            <person name="Morris P."/>
            <person name="Nelson J."/>
            <person name="Phuntumart V."/>
            <person name="Qutob D."/>
            <person name="Rehmany A."/>
            <person name="Rougon-Cardoso A."/>
            <person name="Ryden P."/>
            <person name="Torto-Alalibo T."/>
            <person name="Studholme D."/>
            <person name="Wang Y."/>
            <person name="Win J."/>
            <person name="Wood J."/>
            <person name="Clifton S.W."/>
            <person name="Rogers J."/>
            <person name="Van den Ackerveken G."/>
            <person name="Jones J.D."/>
            <person name="McDowell J.M."/>
            <person name="Beynon J."/>
            <person name="Tyler B.M."/>
        </authorList>
    </citation>
    <scope>NUCLEOTIDE SEQUENCE [LARGE SCALE GENOMIC DNA]</scope>
    <source>
        <strain evidence="3">Emoy2</strain>
    </source>
</reference>
<dbReference type="EMBL" id="JH598203">
    <property type="status" value="NOT_ANNOTATED_CDS"/>
    <property type="molecule type" value="Genomic_DNA"/>
</dbReference>
<reference evidence="2" key="2">
    <citation type="submission" date="2015-06" db="UniProtKB">
        <authorList>
            <consortium name="EnsemblProtists"/>
        </authorList>
    </citation>
    <scope>IDENTIFICATION</scope>
    <source>
        <strain evidence="2">Emoy2</strain>
    </source>
</reference>
<sequence>MTVTTVGHHRRYHDRDGIGLRDGVAGADSHDIVNSVLSGIGGDGGLVGRPESMEARNRNNHRGDH</sequence>
<keyword evidence="3" id="KW-1185">Reference proteome</keyword>
<organism evidence="2 3">
    <name type="scientific">Hyaloperonospora arabidopsidis (strain Emoy2)</name>
    <name type="common">Downy mildew agent</name>
    <name type="synonym">Peronospora arabidopsidis</name>
    <dbReference type="NCBI Taxonomy" id="559515"/>
    <lineage>
        <taxon>Eukaryota</taxon>
        <taxon>Sar</taxon>
        <taxon>Stramenopiles</taxon>
        <taxon>Oomycota</taxon>
        <taxon>Peronosporomycetes</taxon>
        <taxon>Peronosporales</taxon>
        <taxon>Peronosporaceae</taxon>
        <taxon>Hyaloperonospora</taxon>
    </lineage>
</organism>
<dbReference type="Proteomes" id="UP000011713">
    <property type="component" value="Unassembled WGS sequence"/>
</dbReference>
<name>M4BFF3_HYAAE</name>
<dbReference type="AlphaFoldDB" id="M4BFF3"/>
<dbReference type="HOGENOM" id="CLU_2854436_0_0_1"/>
<proteinExistence type="predicted"/>
<dbReference type="EnsemblProtists" id="HpaT805023">
    <property type="protein sequence ID" value="HpaP805023"/>
    <property type="gene ID" value="HpaG805023"/>
</dbReference>
<evidence type="ECO:0000313" key="2">
    <source>
        <dbReference type="EnsemblProtists" id="HpaP805022"/>
    </source>
</evidence>
<accession>M4BFF3</accession>
<dbReference type="VEuPathDB" id="FungiDB:HpaG805023"/>
<dbReference type="InParanoid" id="M4BFF3"/>
<protein>
    <submittedName>
        <fullName evidence="2">Uncharacterized protein</fullName>
    </submittedName>
</protein>
<evidence type="ECO:0000256" key="1">
    <source>
        <dbReference type="SAM" id="MobiDB-lite"/>
    </source>
</evidence>